<dbReference type="GO" id="GO:0046872">
    <property type="term" value="F:metal ion binding"/>
    <property type="evidence" value="ECO:0007669"/>
    <property type="project" value="UniProtKB-KW"/>
</dbReference>
<keyword evidence="1" id="KW-0004">4Fe-4S</keyword>
<dbReference type="Pfam" id="PF12831">
    <property type="entry name" value="FAD_oxidored"/>
    <property type="match status" value="1"/>
</dbReference>
<keyword evidence="2" id="KW-0479">Metal-binding</keyword>
<gene>
    <name evidence="6" type="ORF">RBB77_21635</name>
</gene>
<sequence length="750" mass="82264">MRSLREDNLTTDLVVVGGGLAGVCCAVTAARQGLRVTLIQDRPVLGGNSSSEVRLWVLGATSHMGNNNRWAREGGVIDEVLVENMWRNVEGNPVVFDSILLELVSLEPRITLLLNTAVYEVEMSDRSTIRLAKAFCSQNQTFYVVEAPLFVDASGDGILGFLSGAEFRMGAEAASEFNEPLAGSEETKELLGHSLYFYTRDTGRPVNYVAPSFALGDITTIPRFRELRVADTGCRLWWLEYGGNLDTVHQTEEIKWELWRVAYGVWNYIKNSGNFPEAENLTLEWMGTIPGKRESRRFIGDTILTQNDIVGQSVHVDAVSFGGWAIDLHPADGVFSSQPGCTQWHAKGVYQIPFRSMYSRNVDNLFITGRLISATHIAFGSTRVMATCAHNGQAVGVAAALCKEQGLLPRALVEPNEMRHLQQRLLRTGQYIPGVAGHDNTDLAQQAQITASSTLRVDALIPCGEVALADTPRALLLPLPAGRVPVITLCVDVSEASSMHAELWRSSRPGNTTPEIVLASVDVSLEAGTEQLVHLDFQVSLEEQLHAFVILPVSRSIAFHQSVGQAPGLLTVSQKMNSSVAKSAIQTPPPGSGVDTFAFWLPDRRPAARNLAVRISPPLEPYQPANVVNGFARPWRGANAWVPEPSDSKPTLRLTWDTPQILRSIEIVFDTDTDHPMESVLLTHPERVMPGCITSYRIVADNENVLAEVLENHQTRRTLALSSPVKTSNISIQILSHGEAPPAIFEVRCY</sequence>
<dbReference type="InterPro" id="IPR036188">
    <property type="entry name" value="FAD/NAD-bd_sf"/>
</dbReference>
<evidence type="ECO:0000256" key="4">
    <source>
        <dbReference type="ARBA" id="ARBA00023004"/>
    </source>
</evidence>
<evidence type="ECO:0000256" key="2">
    <source>
        <dbReference type="ARBA" id="ARBA00022723"/>
    </source>
</evidence>
<dbReference type="PANTHER" id="PTHR43498:SF1">
    <property type="entry name" value="COB--COM HETERODISULFIDE REDUCTASE IRON-SULFUR SUBUNIT A"/>
    <property type="match status" value="1"/>
</dbReference>
<reference evidence="6" key="2">
    <citation type="journal article" date="2024" name="Environ. Microbiol.">
        <title>Genome analysis and description of Tunturibacter gen. nov. expands the diversity of Terriglobia in tundra soils.</title>
        <authorList>
            <person name="Messyasz A."/>
            <person name="Mannisto M.K."/>
            <person name="Kerkhof L.J."/>
            <person name="Haggblom M.M."/>
        </authorList>
    </citation>
    <scope>NUCLEOTIDE SEQUENCE</scope>
    <source>
        <strain evidence="6">X5P6</strain>
    </source>
</reference>
<organism evidence="6">
    <name type="scientific">Tunturiibacter psychrotolerans</name>
    <dbReference type="NCBI Taxonomy" id="3069686"/>
    <lineage>
        <taxon>Bacteria</taxon>
        <taxon>Pseudomonadati</taxon>
        <taxon>Acidobacteriota</taxon>
        <taxon>Terriglobia</taxon>
        <taxon>Terriglobales</taxon>
        <taxon>Acidobacteriaceae</taxon>
        <taxon>Tunturiibacter</taxon>
    </lineage>
</organism>
<evidence type="ECO:0000256" key="5">
    <source>
        <dbReference type="ARBA" id="ARBA00023014"/>
    </source>
</evidence>
<keyword evidence="5" id="KW-0411">Iron-sulfur</keyword>
<dbReference type="KEGG" id="tpsc:RBB77_21635"/>
<keyword evidence="3" id="KW-0560">Oxidoreductase</keyword>
<protein>
    <submittedName>
        <fullName evidence="6">FAD-dependent oxidoreductase</fullName>
    </submittedName>
</protein>
<reference evidence="6" key="1">
    <citation type="submission" date="2023-08" db="EMBL/GenBank/DDBJ databases">
        <authorList>
            <person name="Messyasz A."/>
            <person name="Mannisto M.K."/>
            <person name="Kerkhof L.J."/>
            <person name="Haggblom M."/>
        </authorList>
    </citation>
    <scope>NUCLEOTIDE SEQUENCE</scope>
    <source>
        <strain evidence="6">X5P6</strain>
    </source>
</reference>
<dbReference type="GO" id="GO:0051539">
    <property type="term" value="F:4 iron, 4 sulfur cluster binding"/>
    <property type="evidence" value="ECO:0007669"/>
    <property type="project" value="UniProtKB-KW"/>
</dbReference>
<dbReference type="AlphaFoldDB" id="A0AAU7ZPX5"/>
<dbReference type="InterPro" id="IPR039650">
    <property type="entry name" value="HdrA-like"/>
</dbReference>
<name>A0AAU7ZPX5_9BACT</name>
<keyword evidence="4" id="KW-0408">Iron</keyword>
<dbReference type="Gene3D" id="3.50.50.60">
    <property type="entry name" value="FAD/NAD(P)-binding domain"/>
    <property type="match status" value="1"/>
</dbReference>
<accession>A0AAU7ZPX5</accession>
<evidence type="ECO:0000313" key="6">
    <source>
        <dbReference type="EMBL" id="XCB32993.1"/>
    </source>
</evidence>
<proteinExistence type="predicted"/>
<dbReference type="EMBL" id="CP132942">
    <property type="protein sequence ID" value="XCB32993.1"/>
    <property type="molecule type" value="Genomic_DNA"/>
</dbReference>
<dbReference type="PANTHER" id="PTHR43498">
    <property type="entry name" value="FERREDOXIN:COB-COM HETERODISULFIDE REDUCTASE SUBUNIT A"/>
    <property type="match status" value="1"/>
</dbReference>
<dbReference type="SUPFAM" id="SSF51905">
    <property type="entry name" value="FAD/NAD(P)-binding domain"/>
    <property type="match status" value="1"/>
</dbReference>
<dbReference type="GO" id="GO:0016491">
    <property type="term" value="F:oxidoreductase activity"/>
    <property type="evidence" value="ECO:0007669"/>
    <property type="project" value="UniProtKB-KW"/>
</dbReference>
<evidence type="ECO:0000256" key="3">
    <source>
        <dbReference type="ARBA" id="ARBA00023002"/>
    </source>
</evidence>
<dbReference type="RefSeq" id="WP_353063835.1">
    <property type="nucleotide sequence ID" value="NZ_CP132942.1"/>
</dbReference>
<evidence type="ECO:0000256" key="1">
    <source>
        <dbReference type="ARBA" id="ARBA00022485"/>
    </source>
</evidence>